<dbReference type="STRING" id="1221996.QY95_01995"/>
<dbReference type="InterPro" id="IPR032816">
    <property type="entry name" value="VTT_dom"/>
</dbReference>
<dbReference type="PANTHER" id="PTHR42709:SF9">
    <property type="entry name" value="ALKALINE PHOSPHATASE LIKE PROTEIN"/>
    <property type="match status" value="1"/>
</dbReference>
<proteinExistence type="inferred from homology"/>
<dbReference type="RefSeq" id="WP_039230243.1">
    <property type="nucleotide sequence ID" value="NZ_JWIR02000037.1"/>
</dbReference>
<dbReference type="Pfam" id="PF09335">
    <property type="entry name" value="VTT_dom"/>
    <property type="match status" value="1"/>
</dbReference>
<accession>A0A0F5I2U1</accession>
<keyword evidence="2" id="KW-1133">Transmembrane helix</keyword>
<organism evidence="4 5">
    <name type="scientific">Bacillus thermotolerans</name>
    <name type="common">Quasibacillus thermotolerans</name>
    <dbReference type="NCBI Taxonomy" id="1221996"/>
    <lineage>
        <taxon>Bacteria</taxon>
        <taxon>Bacillati</taxon>
        <taxon>Bacillota</taxon>
        <taxon>Bacilli</taxon>
        <taxon>Bacillales</taxon>
        <taxon>Bacillaceae</taxon>
        <taxon>Bacillus</taxon>
    </lineage>
</organism>
<dbReference type="PANTHER" id="PTHR42709">
    <property type="entry name" value="ALKALINE PHOSPHATASE LIKE PROTEIN"/>
    <property type="match status" value="1"/>
</dbReference>
<comment type="caution">
    <text evidence="4">The sequence shown here is derived from an EMBL/GenBank/DDBJ whole genome shotgun (WGS) entry which is preliminary data.</text>
</comment>
<dbReference type="EMBL" id="JWIR02000037">
    <property type="protein sequence ID" value="KKB39778.1"/>
    <property type="molecule type" value="Genomic_DNA"/>
</dbReference>
<comment type="similarity">
    <text evidence="1">Belongs to the DedA family.</text>
</comment>
<sequence length="198" mass="22979">MESQIIYYFHQYGYIILFVIGFFGIVGIPVPEESFFVYIGILAKNDKLSFSLAWLCLSTGAFAGMLTSYLLGRKIGKPLLERYGRYLGMSKERWRKFILHWDMKKSLFVGFFIPGIRQFNPYFAGMSRLILILFVLLSAAGSLSWTFTYMIIGYIISTYIKIDPEYLAAVGMILFILFVIQLIYKWKKSKKPLSRQQS</sequence>
<dbReference type="Proteomes" id="UP000031563">
    <property type="component" value="Unassembled WGS sequence"/>
</dbReference>
<name>A0A0F5HY62_BACTR</name>
<evidence type="ECO:0000256" key="1">
    <source>
        <dbReference type="ARBA" id="ARBA00010792"/>
    </source>
</evidence>
<gene>
    <name evidence="4" type="ORF">QY95_01995</name>
</gene>
<feature type="transmembrane region" description="Helical" evidence="2">
    <location>
        <begin position="129"/>
        <end position="160"/>
    </location>
</feature>
<dbReference type="InterPro" id="IPR051311">
    <property type="entry name" value="DedA_domain"/>
</dbReference>
<feature type="transmembrane region" description="Helical" evidence="2">
    <location>
        <begin position="12"/>
        <end position="30"/>
    </location>
</feature>
<dbReference type="GO" id="GO:0005886">
    <property type="term" value="C:plasma membrane"/>
    <property type="evidence" value="ECO:0007669"/>
    <property type="project" value="TreeGrafter"/>
</dbReference>
<evidence type="ECO:0000259" key="3">
    <source>
        <dbReference type="Pfam" id="PF09335"/>
    </source>
</evidence>
<reference evidence="4" key="1">
    <citation type="submission" date="2015-02" db="EMBL/GenBank/DDBJ databases">
        <title>Genome Assembly of Bacillaceae bacterium MTCC 8252.</title>
        <authorList>
            <person name="Verma A."/>
            <person name="Khatri I."/>
            <person name="Mual P."/>
            <person name="Subramanian S."/>
            <person name="Krishnamurthi S."/>
        </authorList>
    </citation>
    <scope>NUCLEOTIDE SEQUENCE [LARGE SCALE GENOMIC DNA]</scope>
    <source>
        <strain evidence="4">MTCC 8252</strain>
    </source>
</reference>
<feature type="transmembrane region" description="Helical" evidence="2">
    <location>
        <begin position="50"/>
        <end position="72"/>
    </location>
</feature>
<keyword evidence="2" id="KW-0812">Transmembrane</keyword>
<feature type="transmembrane region" description="Helical" evidence="2">
    <location>
        <begin position="166"/>
        <end position="184"/>
    </location>
</feature>
<keyword evidence="2" id="KW-0472">Membrane</keyword>
<protein>
    <submittedName>
        <fullName evidence="4">Alkaline phosphatase like protein</fullName>
    </submittedName>
</protein>
<feature type="domain" description="VTT" evidence="3">
    <location>
        <begin position="30"/>
        <end position="154"/>
    </location>
</feature>
<evidence type="ECO:0000313" key="4">
    <source>
        <dbReference type="EMBL" id="KKB39778.1"/>
    </source>
</evidence>
<accession>A0A0F5HY62</accession>
<dbReference type="AlphaFoldDB" id="A0A0F5HY62"/>
<evidence type="ECO:0000313" key="5">
    <source>
        <dbReference type="Proteomes" id="UP000031563"/>
    </source>
</evidence>
<evidence type="ECO:0000256" key="2">
    <source>
        <dbReference type="SAM" id="Phobius"/>
    </source>
</evidence>
<keyword evidence="5" id="KW-1185">Reference proteome</keyword>